<dbReference type="AlphaFoldDB" id="A0A4R7JNI2"/>
<name>A0A4R7JNI2_9FLAO</name>
<evidence type="ECO:0000313" key="2">
    <source>
        <dbReference type="Proteomes" id="UP000294749"/>
    </source>
</evidence>
<organism evidence="1 2">
    <name type="scientific">Maribacter spongiicola</name>
    <dbReference type="NCBI Taxonomy" id="1206753"/>
    <lineage>
        <taxon>Bacteria</taxon>
        <taxon>Pseudomonadati</taxon>
        <taxon>Bacteroidota</taxon>
        <taxon>Flavobacteriia</taxon>
        <taxon>Flavobacteriales</taxon>
        <taxon>Flavobacteriaceae</taxon>
        <taxon>Maribacter</taxon>
    </lineage>
</organism>
<dbReference type="EMBL" id="SOAY01000016">
    <property type="protein sequence ID" value="TDT38693.1"/>
    <property type="molecule type" value="Genomic_DNA"/>
</dbReference>
<reference evidence="1 2" key="1">
    <citation type="submission" date="2019-03" db="EMBL/GenBank/DDBJ databases">
        <title>Genomic Encyclopedia of Archaeal and Bacterial Type Strains, Phase II (KMG-II): from individual species to whole genera.</title>
        <authorList>
            <person name="Goeker M."/>
        </authorList>
    </citation>
    <scope>NUCLEOTIDE SEQUENCE [LARGE SCALE GENOMIC DNA]</scope>
    <source>
        <strain evidence="1 2">DSM 25233</strain>
    </source>
</reference>
<protein>
    <recommendedName>
        <fullName evidence="3">WG repeat protein</fullName>
    </recommendedName>
</protein>
<comment type="caution">
    <text evidence="1">The sequence shown here is derived from an EMBL/GenBank/DDBJ whole genome shotgun (WGS) entry which is preliminary data.</text>
</comment>
<evidence type="ECO:0000313" key="1">
    <source>
        <dbReference type="EMBL" id="TDT38693.1"/>
    </source>
</evidence>
<dbReference type="Proteomes" id="UP000294749">
    <property type="component" value="Unassembled WGS sequence"/>
</dbReference>
<sequence>MYKTILFALLVFSIGKTYSQNTNFEGSFIKKLNKKYDFVSVKDKVDPQFYEKCNKIVVGDYIYGPSDGGGSSVIGAKNLKFIDVDGNEVGAPTDFKLYQVNRYDHSQVLMAKYSNGLIGLLDLCGETIMEPKYAEINAFNEQGLAVTFIANEIDVIDTLGNSLLDKRINYKINYDTFNVAPKGSFYSSMKIVDGKFFQRGPNNLLAVYDVVNKKTLTDYKYDFIDLHAIEHNEVKYFKVKKGDSYNLVNIETGQELLSGNSYADIREFKRLFKDTAVEVLTNEEISNWNLVRLTDNKILFPTDIPIVSFQGSTIGETNKWVTLLHGKENGNSIFNVEVGEYVIEPKKEYKEFKFNKDFIKANTVVVKLTDDSIQLFDILNKTERKLSISGKKLDVDSIRFEDGKIWFKAFSEKRFSDFREITLYDDKWRQVYNGIAKVVLDDGLIKISESTDTESTKRPYLLQSDGEPVEAINN</sequence>
<evidence type="ECO:0008006" key="3">
    <source>
        <dbReference type="Google" id="ProtNLM"/>
    </source>
</evidence>
<gene>
    <name evidence="1" type="ORF">CLV90_3666</name>
</gene>
<keyword evidence="2" id="KW-1185">Reference proteome</keyword>
<proteinExistence type="predicted"/>
<accession>A0A4R7JNI2</accession>